<dbReference type="Gene3D" id="1.25.40.390">
    <property type="match status" value="1"/>
</dbReference>
<evidence type="ECO:0000256" key="1">
    <source>
        <dbReference type="ARBA" id="ARBA00004442"/>
    </source>
</evidence>
<sequence length="508" mass="57148">MTMKHLFNRSILLTAAVSLLLGCADLDEKPVGLLAPESLFRTSKDVETAIFGAYGWMATERLYGRQFVSALMLRSDMEDIGDRGTPAERQQVNDFNMDDNNNMVNQFWPVWYQVISGTNAAIFGAQSLNLPENTSNPLIAEARFIRAFAYFHLVQVFGDIPYIDYFISNPESVKSISKTPAATVYASIIADLEFAKQWLPDKQPSEVRSRATKGTAASYLASVHLTMGQYQKAYTEAKWVIDNKDKFGYALEADFQTLFKAPQAPNMKEHIFDIDFLGQKWGEGGANDDIMAPMTGVRGGDAPRSGWSVIVPSLKVYSTWDSRDYRKEVSFEDSLLIGGKLVPYTEFPNTKRPHIAKYARFAGNSNSEGRYSDHNYAAMRYAEILLIAAEASVEVNGPNAEALGYINQIRARARNWAGKQVTFPEDVKAGPAKEAMIDLILEERRLELAFEYKRWYDIKRRNLGEKVFKGTASLEPHENFNAARDYLMPLPRVELQVNPNLAPQNPGY</sequence>
<keyword evidence="9" id="KW-1185">Reference proteome</keyword>
<keyword evidence="3" id="KW-0732">Signal</keyword>
<dbReference type="InterPro" id="IPR033985">
    <property type="entry name" value="SusD-like_N"/>
</dbReference>
<protein>
    <submittedName>
        <fullName evidence="8">Membrane protein</fullName>
    </submittedName>
</protein>
<dbReference type="SUPFAM" id="SSF48452">
    <property type="entry name" value="TPR-like"/>
    <property type="match status" value="1"/>
</dbReference>
<evidence type="ECO:0000256" key="3">
    <source>
        <dbReference type="ARBA" id="ARBA00022729"/>
    </source>
</evidence>
<evidence type="ECO:0000313" key="8">
    <source>
        <dbReference type="EMBL" id="GGN04608.1"/>
    </source>
</evidence>
<dbReference type="EMBL" id="BMLI01000002">
    <property type="protein sequence ID" value="GGN04608.1"/>
    <property type="molecule type" value="Genomic_DNA"/>
</dbReference>
<accession>A0ABQ2ICP7</accession>
<gene>
    <name evidence="8" type="ORF">GCM10010967_44470</name>
</gene>
<evidence type="ECO:0000256" key="5">
    <source>
        <dbReference type="ARBA" id="ARBA00023237"/>
    </source>
</evidence>
<evidence type="ECO:0000259" key="7">
    <source>
        <dbReference type="Pfam" id="PF14322"/>
    </source>
</evidence>
<evidence type="ECO:0000313" key="9">
    <source>
        <dbReference type="Proteomes" id="UP000632339"/>
    </source>
</evidence>
<comment type="subcellular location">
    <subcellularLocation>
        <location evidence="1">Cell outer membrane</location>
    </subcellularLocation>
</comment>
<dbReference type="InterPro" id="IPR011990">
    <property type="entry name" value="TPR-like_helical_dom_sf"/>
</dbReference>
<evidence type="ECO:0000256" key="4">
    <source>
        <dbReference type="ARBA" id="ARBA00023136"/>
    </source>
</evidence>
<comment type="caution">
    <text evidence="8">The sequence shown here is derived from an EMBL/GenBank/DDBJ whole genome shotgun (WGS) entry which is preliminary data.</text>
</comment>
<organism evidence="8 9">
    <name type="scientific">Dyadobacter beijingensis</name>
    <dbReference type="NCBI Taxonomy" id="365489"/>
    <lineage>
        <taxon>Bacteria</taxon>
        <taxon>Pseudomonadati</taxon>
        <taxon>Bacteroidota</taxon>
        <taxon>Cytophagia</taxon>
        <taxon>Cytophagales</taxon>
        <taxon>Spirosomataceae</taxon>
        <taxon>Dyadobacter</taxon>
    </lineage>
</organism>
<proteinExistence type="inferred from homology"/>
<reference evidence="9" key="1">
    <citation type="journal article" date="2019" name="Int. J. Syst. Evol. Microbiol.">
        <title>The Global Catalogue of Microorganisms (GCM) 10K type strain sequencing project: providing services to taxonomists for standard genome sequencing and annotation.</title>
        <authorList>
            <consortium name="The Broad Institute Genomics Platform"/>
            <consortium name="The Broad Institute Genome Sequencing Center for Infectious Disease"/>
            <person name="Wu L."/>
            <person name="Ma J."/>
        </authorList>
    </citation>
    <scope>NUCLEOTIDE SEQUENCE [LARGE SCALE GENOMIC DNA]</scope>
    <source>
        <strain evidence="9">CGMCC 1.6375</strain>
    </source>
</reference>
<name>A0ABQ2ICP7_9BACT</name>
<dbReference type="InterPro" id="IPR012944">
    <property type="entry name" value="SusD_RagB_dom"/>
</dbReference>
<dbReference type="Pfam" id="PF07980">
    <property type="entry name" value="SusD_RagB"/>
    <property type="match status" value="1"/>
</dbReference>
<comment type="similarity">
    <text evidence="2">Belongs to the SusD family.</text>
</comment>
<feature type="domain" description="SusD-like N-terminal" evidence="7">
    <location>
        <begin position="89"/>
        <end position="225"/>
    </location>
</feature>
<evidence type="ECO:0000256" key="2">
    <source>
        <dbReference type="ARBA" id="ARBA00006275"/>
    </source>
</evidence>
<keyword evidence="4" id="KW-0472">Membrane</keyword>
<dbReference type="PROSITE" id="PS51257">
    <property type="entry name" value="PROKAR_LIPOPROTEIN"/>
    <property type="match status" value="1"/>
</dbReference>
<dbReference type="Pfam" id="PF14322">
    <property type="entry name" value="SusD-like_3"/>
    <property type="match status" value="1"/>
</dbReference>
<feature type="domain" description="RagB/SusD" evidence="6">
    <location>
        <begin position="349"/>
        <end position="508"/>
    </location>
</feature>
<keyword evidence="5" id="KW-0998">Cell outer membrane</keyword>
<dbReference type="Proteomes" id="UP000632339">
    <property type="component" value="Unassembled WGS sequence"/>
</dbReference>
<evidence type="ECO:0000259" key="6">
    <source>
        <dbReference type="Pfam" id="PF07980"/>
    </source>
</evidence>